<evidence type="ECO:0008006" key="10">
    <source>
        <dbReference type="Google" id="ProtNLM"/>
    </source>
</evidence>
<dbReference type="GeneTree" id="ENSGT00940000163471"/>
<keyword evidence="3 5" id="KW-1133">Transmembrane helix</keyword>
<dbReference type="GO" id="GO:0004888">
    <property type="term" value="F:transmembrane signaling receptor activity"/>
    <property type="evidence" value="ECO:0007669"/>
    <property type="project" value="InterPro"/>
</dbReference>
<dbReference type="InterPro" id="IPR036719">
    <property type="entry name" value="Neuro-gated_channel_TM_sf"/>
</dbReference>
<dbReference type="GO" id="GO:0005230">
    <property type="term" value="F:extracellular ligand-gated monoatomic ion channel activity"/>
    <property type="evidence" value="ECO:0007669"/>
    <property type="project" value="InterPro"/>
</dbReference>
<dbReference type="InterPro" id="IPR006201">
    <property type="entry name" value="Neur_channel"/>
</dbReference>
<keyword evidence="4 5" id="KW-0472">Membrane</keyword>
<evidence type="ECO:0000256" key="1">
    <source>
        <dbReference type="ARBA" id="ARBA00004141"/>
    </source>
</evidence>
<proteinExistence type="predicted"/>
<reference evidence="8" key="2">
    <citation type="submission" date="2025-09" db="UniProtKB">
        <authorList>
            <consortium name="Ensembl"/>
        </authorList>
    </citation>
    <scope>IDENTIFICATION</scope>
</reference>
<evidence type="ECO:0000256" key="4">
    <source>
        <dbReference type="ARBA" id="ARBA00023136"/>
    </source>
</evidence>
<comment type="subcellular location">
    <subcellularLocation>
        <location evidence="1">Membrane</location>
        <topology evidence="1">Multi-pass membrane protein</topology>
    </subcellularLocation>
</comment>
<accession>A0A8C4HYA3</accession>
<dbReference type="InterPro" id="IPR038050">
    <property type="entry name" value="Neuro_actylchol_rec"/>
</dbReference>
<feature type="transmembrane region" description="Helical" evidence="5">
    <location>
        <begin position="145"/>
        <end position="163"/>
    </location>
</feature>
<evidence type="ECO:0000259" key="6">
    <source>
        <dbReference type="Pfam" id="PF02931"/>
    </source>
</evidence>
<dbReference type="InterPro" id="IPR006202">
    <property type="entry name" value="Neur_chan_lig-bd"/>
</dbReference>
<dbReference type="Pfam" id="PF02932">
    <property type="entry name" value="Neur_chan_memb"/>
    <property type="match status" value="1"/>
</dbReference>
<feature type="domain" description="Neurotransmitter-gated ion-channel ligand-binding" evidence="6">
    <location>
        <begin position="1"/>
        <end position="83"/>
    </location>
</feature>
<keyword evidence="2 5" id="KW-0812">Transmembrane</keyword>
<evidence type="ECO:0000256" key="3">
    <source>
        <dbReference type="ARBA" id="ARBA00022989"/>
    </source>
</evidence>
<feature type="transmembrane region" description="Helical" evidence="5">
    <location>
        <begin position="85"/>
        <end position="104"/>
    </location>
</feature>
<keyword evidence="9" id="KW-1185">Reference proteome</keyword>
<organism evidence="8 9">
    <name type="scientific">Dicentrarchus labrax</name>
    <name type="common">European seabass</name>
    <name type="synonym">Morone labrax</name>
    <dbReference type="NCBI Taxonomy" id="13489"/>
    <lineage>
        <taxon>Eukaryota</taxon>
        <taxon>Metazoa</taxon>
        <taxon>Chordata</taxon>
        <taxon>Craniata</taxon>
        <taxon>Vertebrata</taxon>
        <taxon>Euteleostomi</taxon>
        <taxon>Actinopterygii</taxon>
        <taxon>Neopterygii</taxon>
        <taxon>Teleostei</taxon>
        <taxon>Neoteleostei</taxon>
        <taxon>Acanthomorphata</taxon>
        <taxon>Eupercaria</taxon>
        <taxon>Moronidae</taxon>
        <taxon>Dicentrarchus</taxon>
    </lineage>
</organism>
<evidence type="ECO:0000259" key="7">
    <source>
        <dbReference type="Pfam" id="PF02932"/>
    </source>
</evidence>
<dbReference type="SUPFAM" id="SSF63712">
    <property type="entry name" value="Nicotinic receptor ligand binding domain-like"/>
    <property type="match status" value="1"/>
</dbReference>
<dbReference type="GO" id="GO:0016020">
    <property type="term" value="C:membrane"/>
    <property type="evidence" value="ECO:0007669"/>
    <property type="project" value="UniProtKB-SubCell"/>
</dbReference>
<dbReference type="Gene3D" id="2.70.170.10">
    <property type="entry name" value="Neurotransmitter-gated ion-channel ligand-binding domain"/>
    <property type="match status" value="1"/>
</dbReference>
<name>A0A8C4HYA3_DICLA</name>
<dbReference type="InterPro" id="IPR006029">
    <property type="entry name" value="Neurotrans-gated_channel_TM"/>
</dbReference>
<dbReference type="Pfam" id="PF02931">
    <property type="entry name" value="Neur_chan_LBD"/>
    <property type="match status" value="1"/>
</dbReference>
<dbReference type="Gene3D" id="1.20.58.390">
    <property type="entry name" value="Neurotransmitter-gated ion-channel transmembrane domain"/>
    <property type="match status" value="1"/>
</dbReference>
<dbReference type="Ensembl" id="ENSDLAT00005052551.2">
    <property type="protein sequence ID" value="ENSDLAP00005049301.2"/>
    <property type="gene ID" value="ENSDLAG00005021590.2"/>
</dbReference>
<sequence length="310" mass="35672">MHVYKFPFDIQSCNLSFKSVVHSVEEIELEQYLNSSKITEGSNELMRTQYEWLFINMKVKSLTDNYFGFYQSTIIYTVTMKRRSALYIINFMLPVLFFLCLDLASFLISDSGGEKLSFKVTVLLAVTVLQLILNEILPTSSNRVPLIAVYCIGTFGLMMLSLLETTVVMNLRGRDSVSQNNEAEKNHSRNEDCEDKRGKVSFRNSFRDVNKLIPSASICDVSNGEIPSEQLPAAKEGSSNQLMEDFEKLSDELRELVKTLTLFLNLRKEDEKPGYWNRKTKTINKVFLIFYVIAATLFLVFMFFSWNSED</sequence>
<feature type="domain" description="Neurotransmitter-gated ion-channel transmembrane" evidence="7">
    <location>
        <begin position="93"/>
        <end position="303"/>
    </location>
</feature>
<feature type="transmembrane region" description="Helical" evidence="5">
    <location>
        <begin position="286"/>
        <end position="306"/>
    </location>
</feature>
<dbReference type="Proteomes" id="UP000694389">
    <property type="component" value="Unassembled WGS sequence"/>
</dbReference>
<dbReference type="InterPro" id="IPR036734">
    <property type="entry name" value="Neur_chan_lig-bd_sf"/>
</dbReference>
<protein>
    <recommendedName>
        <fullName evidence="10">5-hydroxytryptamine receptor 3A</fullName>
    </recommendedName>
</protein>
<evidence type="ECO:0000256" key="5">
    <source>
        <dbReference type="SAM" id="Phobius"/>
    </source>
</evidence>
<evidence type="ECO:0000313" key="9">
    <source>
        <dbReference type="Proteomes" id="UP000694389"/>
    </source>
</evidence>
<dbReference type="PANTHER" id="PTHR18945">
    <property type="entry name" value="NEUROTRANSMITTER GATED ION CHANNEL"/>
    <property type="match status" value="1"/>
</dbReference>
<evidence type="ECO:0000256" key="2">
    <source>
        <dbReference type="ARBA" id="ARBA00022692"/>
    </source>
</evidence>
<dbReference type="SUPFAM" id="SSF90112">
    <property type="entry name" value="Neurotransmitter-gated ion-channel transmembrane pore"/>
    <property type="match status" value="1"/>
</dbReference>
<dbReference type="AlphaFoldDB" id="A0A8C4HYA3"/>
<evidence type="ECO:0000313" key="8">
    <source>
        <dbReference type="Ensembl" id="ENSDLAP00005049301.2"/>
    </source>
</evidence>
<reference evidence="8" key="1">
    <citation type="submission" date="2025-08" db="UniProtKB">
        <authorList>
            <consortium name="Ensembl"/>
        </authorList>
    </citation>
    <scope>IDENTIFICATION</scope>
</reference>